<proteinExistence type="predicted"/>
<sequence>MKGGVLRAVVFLFMVCGMVAGQPTTTFKECYVGCFILCIIVPGNSAFECAVQCLKTCIFPKSPQAFHVDNHNFCKLGCAAALCSNISTKQNPGERKWKAVWVPAQKSAPRTNYGHETIAVVTNLLCLMLNFT</sequence>
<keyword evidence="1" id="KW-0732">Signal</keyword>
<feature type="chain" id="PRO_5029526388" description="Plant thionin family protein" evidence="1">
    <location>
        <begin position="22"/>
        <end position="132"/>
    </location>
</feature>
<accession>A0A7J0FE86</accession>
<gene>
    <name evidence="2" type="ORF">Acr_11g0013260</name>
</gene>
<dbReference type="PANTHER" id="PTHR36312">
    <property type="entry name" value="THIONIN-LIKE PROTEIN 1"/>
    <property type="match status" value="1"/>
</dbReference>
<dbReference type="Proteomes" id="UP000585474">
    <property type="component" value="Unassembled WGS sequence"/>
</dbReference>
<dbReference type="EMBL" id="BJWL01000011">
    <property type="protein sequence ID" value="GFY97020.1"/>
    <property type="molecule type" value="Genomic_DNA"/>
</dbReference>
<organism evidence="2 3">
    <name type="scientific">Actinidia rufa</name>
    <dbReference type="NCBI Taxonomy" id="165716"/>
    <lineage>
        <taxon>Eukaryota</taxon>
        <taxon>Viridiplantae</taxon>
        <taxon>Streptophyta</taxon>
        <taxon>Embryophyta</taxon>
        <taxon>Tracheophyta</taxon>
        <taxon>Spermatophyta</taxon>
        <taxon>Magnoliopsida</taxon>
        <taxon>eudicotyledons</taxon>
        <taxon>Gunneridae</taxon>
        <taxon>Pentapetalae</taxon>
        <taxon>asterids</taxon>
        <taxon>Ericales</taxon>
        <taxon>Actinidiaceae</taxon>
        <taxon>Actinidia</taxon>
    </lineage>
</organism>
<dbReference type="OrthoDB" id="653285at2759"/>
<evidence type="ECO:0000313" key="3">
    <source>
        <dbReference type="Proteomes" id="UP000585474"/>
    </source>
</evidence>
<dbReference type="AlphaFoldDB" id="A0A7J0FE86"/>
<feature type="signal peptide" evidence="1">
    <location>
        <begin position="1"/>
        <end position="21"/>
    </location>
</feature>
<reference evidence="2 3" key="1">
    <citation type="submission" date="2019-07" db="EMBL/GenBank/DDBJ databases">
        <title>De Novo Assembly of kiwifruit Actinidia rufa.</title>
        <authorList>
            <person name="Sugita-Konishi S."/>
            <person name="Sato K."/>
            <person name="Mori E."/>
            <person name="Abe Y."/>
            <person name="Kisaki G."/>
            <person name="Hamano K."/>
            <person name="Suezawa K."/>
            <person name="Otani M."/>
            <person name="Fukuda T."/>
            <person name="Manabe T."/>
            <person name="Gomi K."/>
            <person name="Tabuchi M."/>
            <person name="Akimitsu K."/>
            <person name="Kataoka I."/>
        </authorList>
    </citation>
    <scope>NUCLEOTIDE SEQUENCE [LARGE SCALE GENOMIC DNA]</scope>
    <source>
        <strain evidence="3">cv. Fuchu</strain>
    </source>
</reference>
<comment type="caution">
    <text evidence="2">The sequence shown here is derived from an EMBL/GenBank/DDBJ whole genome shotgun (WGS) entry which is preliminary data.</text>
</comment>
<evidence type="ECO:0000313" key="2">
    <source>
        <dbReference type="EMBL" id="GFY97020.1"/>
    </source>
</evidence>
<protein>
    <recommendedName>
        <fullName evidence="4">Plant thionin family protein</fullName>
    </recommendedName>
</protein>
<evidence type="ECO:0008006" key="4">
    <source>
        <dbReference type="Google" id="ProtNLM"/>
    </source>
</evidence>
<dbReference type="PANTHER" id="PTHR36312:SF1">
    <property type="entry name" value="OS01G0594500 PROTEIN"/>
    <property type="match status" value="1"/>
</dbReference>
<dbReference type="InterPro" id="IPR038975">
    <property type="entry name" value="THNL"/>
</dbReference>
<evidence type="ECO:0000256" key="1">
    <source>
        <dbReference type="SAM" id="SignalP"/>
    </source>
</evidence>
<name>A0A7J0FE86_9ERIC</name>
<keyword evidence="3" id="KW-1185">Reference proteome</keyword>